<proteinExistence type="predicted"/>
<accession>A0AAU9K2N9</accession>
<comment type="caution">
    <text evidence="1">The sequence shown here is derived from an EMBL/GenBank/DDBJ whole genome shotgun (WGS) entry which is preliminary data.</text>
</comment>
<sequence>MIKSLPSSLIDFFSSNQATFIKSLDSRKQDIIANELDLILDEANFTSWISSEPKKAFKVLMSIGYPSFLGYVDYSSLKDLVDSEYADIVLEFLCKVSADLPESIKDRVKTELIKLLEELDWEHLDPYDILDWSTEDQSHTLLSLLITFGIRFNLEETVSLINNEKFRFFLDWLIQEKDDFLWAELYLLIMSSLAEYNTNLFNQYWNFNSRNWVRLLAQKINSRQALVCLMEILTNDKCLCLTELKEDGTFFQKIWNFMFDWNNSYIESLFLNCALSQINLQFFASMS</sequence>
<organism evidence="1 2">
    <name type="scientific">Blepharisma stoltei</name>
    <dbReference type="NCBI Taxonomy" id="1481888"/>
    <lineage>
        <taxon>Eukaryota</taxon>
        <taxon>Sar</taxon>
        <taxon>Alveolata</taxon>
        <taxon>Ciliophora</taxon>
        <taxon>Postciliodesmatophora</taxon>
        <taxon>Heterotrichea</taxon>
        <taxon>Heterotrichida</taxon>
        <taxon>Blepharismidae</taxon>
        <taxon>Blepharisma</taxon>
    </lineage>
</organism>
<name>A0AAU9K2N9_9CILI</name>
<dbReference type="Proteomes" id="UP001162131">
    <property type="component" value="Unassembled WGS sequence"/>
</dbReference>
<dbReference type="AlphaFoldDB" id="A0AAU9K2N9"/>
<protein>
    <submittedName>
        <fullName evidence="1">Uncharacterized protein</fullName>
    </submittedName>
</protein>
<keyword evidence="2" id="KW-1185">Reference proteome</keyword>
<reference evidence="1" key="1">
    <citation type="submission" date="2021-09" db="EMBL/GenBank/DDBJ databases">
        <authorList>
            <consortium name="AG Swart"/>
            <person name="Singh M."/>
            <person name="Singh A."/>
            <person name="Seah K."/>
            <person name="Emmerich C."/>
        </authorList>
    </citation>
    <scope>NUCLEOTIDE SEQUENCE</scope>
    <source>
        <strain evidence="1">ATCC30299</strain>
    </source>
</reference>
<dbReference type="EMBL" id="CAJZBQ010000054">
    <property type="protein sequence ID" value="CAG9332480.1"/>
    <property type="molecule type" value="Genomic_DNA"/>
</dbReference>
<gene>
    <name evidence="1" type="ORF">BSTOLATCC_MIC55926</name>
</gene>
<evidence type="ECO:0000313" key="2">
    <source>
        <dbReference type="Proteomes" id="UP001162131"/>
    </source>
</evidence>
<evidence type="ECO:0000313" key="1">
    <source>
        <dbReference type="EMBL" id="CAG9332480.1"/>
    </source>
</evidence>